<sequence>MEFLSQIRNVRNVRIEIFNEIQESTYPLLIFGAGEIADHTIRLLEKKQIKINDVFISEGEGNGNRIRGYEVKSLQYILEKYKKVNVIVAFANFKNGISEVKQYFGDVVKSIFVLDDVYQNNYYSYDFVEKNAFFFEQVYNSLSDDLSKKTYIEFINTKISGDPSKLYDYARIEEFYTVDNLITFSEGEVFLDCGTYSGDTIELFYRKFRDVWDKVHVVAFEPDSNNLDLLSNMLNRENINNVEIVPKGVWNYNNKLYFNSDAQVSAVTGSGITSIDVVSIDDYCKELQPITFIKMDIEGAEMEALMGAVETIKKYRPKLAISIYHKPEDIFLIPRFLKMLVPEYKFFVRQHKYISVDLVLYAVI</sequence>
<feature type="domain" description="Methyltransferase FkbM" evidence="1">
    <location>
        <begin position="192"/>
        <end position="331"/>
    </location>
</feature>
<dbReference type="GO" id="GO:0008168">
    <property type="term" value="F:methyltransferase activity"/>
    <property type="evidence" value="ECO:0007669"/>
    <property type="project" value="UniProtKB-KW"/>
</dbReference>
<dbReference type="RefSeq" id="WP_310501059.1">
    <property type="nucleotide sequence ID" value="NZ_JAVDSB010000011.1"/>
</dbReference>
<keyword evidence="2" id="KW-0808">Transferase</keyword>
<protein>
    <submittedName>
        <fullName evidence="2">FkbM family methyltransferase</fullName>
    </submittedName>
</protein>
<dbReference type="Pfam" id="PF05050">
    <property type="entry name" value="Methyltransf_21"/>
    <property type="match status" value="1"/>
</dbReference>
<evidence type="ECO:0000259" key="1">
    <source>
        <dbReference type="Pfam" id="PF05050"/>
    </source>
</evidence>
<accession>A0ABU1P1I1</accession>
<dbReference type="InterPro" id="IPR052514">
    <property type="entry name" value="SAM-dependent_MTase"/>
</dbReference>
<dbReference type="PANTHER" id="PTHR34203">
    <property type="entry name" value="METHYLTRANSFERASE, FKBM FAMILY PROTEIN"/>
    <property type="match status" value="1"/>
</dbReference>
<organism evidence="2 3">
    <name type="scientific">Paenibacillus qinlingensis</name>
    <dbReference type="NCBI Taxonomy" id="1837343"/>
    <lineage>
        <taxon>Bacteria</taxon>
        <taxon>Bacillati</taxon>
        <taxon>Bacillota</taxon>
        <taxon>Bacilli</taxon>
        <taxon>Bacillales</taxon>
        <taxon>Paenibacillaceae</taxon>
        <taxon>Paenibacillus</taxon>
    </lineage>
</organism>
<gene>
    <name evidence="2" type="ORF">J2736_004802</name>
</gene>
<name>A0ABU1P1I1_9BACL</name>
<keyword evidence="2" id="KW-0489">Methyltransferase</keyword>
<dbReference type="InterPro" id="IPR006342">
    <property type="entry name" value="FkbM_mtfrase"/>
</dbReference>
<evidence type="ECO:0000313" key="3">
    <source>
        <dbReference type="Proteomes" id="UP001267290"/>
    </source>
</evidence>
<dbReference type="Gene3D" id="3.40.50.150">
    <property type="entry name" value="Vaccinia Virus protein VP39"/>
    <property type="match status" value="1"/>
</dbReference>
<dbReference type="GO" id="GO:0032259">
    <property type="term" value="P:methylation"/>
    <property type="evidence" value="ECO:0007669"/>
    <property type="project" value="UniProtKB-KW"/>
</dbReference>
<reference evidence="2 3" key="1">
    <citation type="submission" date="2023-07" db="EMBL/GenBank/DDBJ databases">
        <title>Sorghum-associated microbial communities from plants grown in Nebraska, USA.</title>
        <authorList>
            <person name="Schachtman D."/>
        </authorList>
    </citation>
    <scope>NUCLEOTIDE SEQUENCE [LARGE SCALE GENOMIC DNA]</scope>
    <source>
        <strain evidence="2 3">CC258</strain>
    </source>
</reference>
<proteinExistence type="predicted"/>
<comment type="caution">
    <text evidence="2">The sequence shown here is derived from an EMBL/GenBank/DDBJ whole genome shotgun (WGS) entry which is preliminary data.</text>
</comment>
<dbReference type="InterPro" id="IPR029063">
    <property type="entry name" value="SAM-dependent_MTases_sf"/>
</dbReference>
<dbReference type="PANTHER" id="PTHR34203:SF15">
    <property type="entry name" value="SLL1173 PROTEIN"/>
    <property type="match status" value="1"/>
</dbReference>
<dbReference type="Proteomes" id="UP001267290">
    <property type="component" value="Unassembled WGS sequence"/>
</dbReference>
<dbReference type="EMBL" id="JAVDSB010000011">
    <property type="protein sequence ID" value="MDR6553595.1"/>
    <property type="molecule type" value="Genomic_DNA"/>
</dbReference>
<dbReference type="NCBIfam" id="TIGR01444">
    <property type="entry name" value="fkbM_fam"/>
    <property type="match status" value="1"/>
</dbReference>
<dbReference type="SUPFAM" id="SSF53335">
    <property type="entry name" value="S-adenosyl-L-methionine-dependent methyltransferases"/>
    <property type="match status" value="1"/>
</dbReference>
<keyword evidence="3" id="KW-1185">Reference proteome</keyword>
<evidence type="ECO:0000313" key="2">
    <source>
        <dbReference type="EMBL" id="MDR6553595.1"/>
    </source>
</evidence>